<protein>
    <submittedName>
        <fullName evidence="1">Uncharacterized protein</fullName>
    </submittedName>
</protein>
<dbReference type="AlphaFoldDB" id="A0A8H7PHS7"/>
<reference evidence="1" key="1">
    <citation type="submission" date="2020-12" db="EMBL/GenBank/DDBJ databases">
        <title>Metabolic potential, ecology and presence of endohyphal bacteria is reflected in genomic diversity of Mucoromycotina.</title>
        <authorList>
            <person name="Muszewska A."/>
            <person name="Okrasinska A."/>
            <person name="Steczkiewicz K."/>
            <person name="Drgas O."/>
            <person name="Orlowska M."/>
            <person name="Perlinska-Lenart U."/>
            <person name="Aleksandrzak-Piekarczyk T."/>
            <person name="Szatraj K."/>
            <person name="Zielenkiewicz U."/>
            <person name="Pilsyk S."/>
            <person name="Malc E."/>
            <person name="Mieczkowski P."/>
            <person name="Kruszewska J.S."/>
            <person name="Biernat P."/>
            <person name="Pawlowska J."/>
        </authorList>
    </citation>
    <scope>NUCLEOTIDE SEQUENCE</scope>
    <source>
        <strain evidence="1">WA0000067209</strain>
    </source>
</reference>
<dbReference type="Proteomes" id="UP000654370">
    <property type="component" value="Unassembled WGS sequence"/>
</dbReference>
<keyword evidence="2" id="KW-1185">Reference proteome</keyword>
<gene>
    <name evidence="1" type="ORF">INT43_004273</name>
</gene>
<name>A0A8H7PHS7_MORIS</name>
<proteinExistence type="predicted"/>
<comment type="caution">
    <text evidence="1">The sequence shown here is derived from an EMBL/GenBank/DDBJ whole genome shotgun (WGS) entry which is preliminary data.</text>
</comment>
<organism evidence="1 2">
    <name type="scientific">Mortierella isabellina</name>
    <name type="common">Filamentous fungus</name>
    <name type="synonym">Umbelopsis isabellina</name>
    <dbReference type="NCBI Taxonomy" id="91625"/>
    <lineage>
        <taxon>Eukaryota</taxon>
        <taxon>Fungi</taxon>
        <taxon>Fungi incertae sedis</taxon>
        <taxon>Mucoromycota</taxon>
        <taxon>Mucoromycotina</taxon>
        <taxon>Umbelopsidomycetes</taxon>
        <taxon>Umbelopsidales</taxon>
        <taxon>Umbelopsidaceae</taxon>
        <taxon>Umbelopsis</taxon>
    </lineage>
</organism>
<accession>A0A8H7PHS7</accession>
<evidence type="ECO:0000313" key="2">
    <source>
        <dbReference type="Proteomes" id="UP000654370"/>
    </source>
</evidence>
<dbReference type="EMBL" id="JAEPQZ010000013">
    <property type="protein sequence ID" value="KAG2174252.1"/>
    <property type="molecule type" value="Genomic_DNA"/>
</dbReference>
<sequence>MKGQSYIPAAGVLNWLSGRLQTAMVSDYSQQFPGYNIFALFLESLPSAIVINSWQLAHAFADFLSLNVFHPQGRIIYEKYQHVFGAIRNYTTNDNNKGHGSAFVVSLNKAMAKLTRLDPLHKIQLVVRQKYEAEMRGIRTSGQARSLCYPHVD</sequence>
<evidence type="ECO:0000313" key="1">
    <source>
        <dbReference type="EMBL" id="KAG2174252.1"/>
    </source>
</evidence>